<dbReference type="PANTHER" id="PTHR35526:SF3">
    <property type="entry name" value="ANTI-SIGMA-F FACTOR RSBW"/>
    <property type="match status" value="1"/>
</dbReference>
<dbReference type="SUPFAM" id="SSF52091">
    <property type="entry name" value="SpoIIaa-like"/>
    <property type="match status" value="1"/>
</dbReference>
<dbReference type="AlphaFoldDB" id="A0A918EE76"/>
<dbReference type="SUPFAM" id="SSF55874">
    <property type="entry name" value="ATPase domain of HSP90 chaperone/DNA topoisomerase II/histidine kinase"/>
    <property type="match status" value="1"/>
</dbReference>
<keyword evidence="4" id="KW-1185">Reference proteome</keyword>
<comment type="caution">
    <text evidence="3">The sequence shown here is derived from an EMBL/GenBank/DDBJ whole genome shotgun (WGS) entry which is preliminary data.</text>
</comment>
<keyword evidence="1" id="KW-0418">Kinase</keyword>
<sequence length="273" mass="28942">MHHGRHLLTDQLADHHWGVEFPADARRLAAIRSDLGGWLAMAGVGEDDRYDLLLAVNEAISNAVEHAYPPDERGTVRVEADATPDGRVRVVVADRGRWRVPPVALSSRGRGLLLMRESVDEVVVDRSPTGTTVTLVLAPRHLGGGTLLSIGPREDVLVRQCDGWVEVVVRGDVPLRAGPAVRRAVLTAARGGAVPVVVDLRELGESNEGLVRSLRALADAAASAGVRVVVRAPEGGAAHRALVAAGVDQVVDLVSHASPGPRPPRPRPPSGER</sequence>
<accession>A0A918EE76</accession>
<proteinExistence type="predicted"/>
<reference evidence="3" key="1">
    <citation type="journal article" date="2014" name="Int. J. Syst. Evol. Microbiol.">
        <title>Complete genome sequence of Corynebacterium casei LMG S-19264T (=DSM 44701T), isolated from a smear-ripened cheese.</title>
        <authorList>
            <consortium name="US DOE Joint Genome Institute (JGI-PGF)"/>
            <person name="Walter F."/>
            <person name="Albersmeier A."/>
            <person name="Kalinowski J."/>
            <person name="Ruckert C."/>
        </authorList>
    </citation>
    <scope>NUCLEOTIDE SEQUENCE</scope>
    <source>
        <strain evidence="3">JCM 3313</strain>
    </source>
</reference>
<reference evidence="3" key="2">
    <citation type="submission" date="2020-09" db="EMBL/GenBank/DDBJ databases">
        <authorList>
            <person name="Sun Q."/>
            <person name="Ohkuma M."/>
        </authorList>
    </citation>
    <scope>NUCLEOTIDE SEQUENCE</scope>
    <source>
        <strain evidence="3">JCM 3313</strain>
    </source>
</reference>
<protein>
    <recommendedName>
        <fullName evidence="2">Histidine kinase/HSP90-like ATPase domain-containing protein</fullName>
    </recommendedName>
</protein>
<evidence type="ECO:0000313" key="3">
    <source>
        <dbReference type="EMBL" id="GGP63406.1"/>
    </source>
</evidence>
<dbReference type="GO" id="GO:0004674">
    <property type="term" value="F:protein serine/threonine kinase activity"/>
    <property type="evidence" value="ECO:0007669"/>
    <property type="project" value="UniProtKB-KW"/>
</dbReference>
<feature type="domain" description="Histidine kinase/HSP90-like ATPase" evidence="2">
    <location>
        <begin position="21"/>
        <end position="136"/>
    </location>
</feature>
<name>A0A918EE76_9PSEU</name>
<keyword evidence="1" id="KW-0723">Serine/threonine-protein kinase</keyword>
<dbReference type="EMBL" id="BMRG01000007">
    <property type="protein sequence ID" value="GGP63406.1"/>
    <property type="molecule type" value="Genomic_DNA"/>
</dbReference>
<dbReference type="Gene3D" id="3.30.750.24">
    <property type="entry name" value="STAS domain"/>
    <property type="match status" value="1"/>
</dbReference>
<dbReference type="Proteomes" id="UP000639606">
    <property type="component" value="Unassembled WGS sequence"/>
</dbReference>
<dbReference type="PANTHER" id="PTHR35526">
    <property type="entry name" value="ANTI-SIGMA-F FACTOR RSBW-RELATED"/>
    <property type="match status" value="1"/>
</dbReference>
<evidence type="ECO:0000256" key="1">
    <source>
        <dbReference type="ARBA" id="ARBA00022527"/>
    </source>
</evidence>
<evidence type="ECO:0000313" key="4">
    <source>
        <dbReference type="Proteomes" id="UP000639606"/>
    </source>
</evidence>
<dbReference type="CDD" id="cd16936">
    <property type="entry name" value="HATPase_RsbW-like"/>
    <property type="match status" value="1"/>
</dbReference>
<organism evidence="3 4">
    <name type="scientific">Saccharothrix coeruleofusca</name>
    <dbReference type="NCBI Taxonomy" id="33919"/>
    <lineage>
        <taxon>Bacteria</taxon>
        <taxon>Bacillati</taxon>
        <taxon>Actinomycetota</taxon>
        <taxon>Actinomycetes</taxon>
        <taxon>Pseudonocardiales</taxon>
        <taxon>Pseudonocardiaceae</taxon>
        <taxon>Saccharothrix</taxon>
    </lineage>
</organism>
<dbReference type="InterPro" id="IPR036890">
    <property type="entry name" value="HATPase_C_sf"/>
</dbReference>
<gene>
    <name evidence="3" type="ORF">GCM10010185_40110</name>
</gene>
<dbReference type="Gene3D" id="3.30.565.10">
    <property type="entry name" value="Histidine kinase-like ATPase, C-terminal domain"/>
    <property type="match status" value="1"/>
</dbReference>
<evidence type="ECO:0000259" key="2">
    <source>
        <dbReference type="Pfam" id="PF13581"/>
    </source>
</evidence>
<keyword evidence="1" id="KW-0808">Transferase</keyword>
<dbReference type="Pfam" id="PF13581">
    <property type="entry name" value="HATPase_c_2"/>
    <property type="match status" value="1"/>
</dbReference>
<dbReference type="InterPro" id="IPR003594">
    <property type="entry name" value="HATPase_dom"/>
</dbReference>
<dbReference type="InterPro" id="IPR050267">
    <property type="entry name" value="Anti-sigma-factor_SerPK"/>
</dbReference>
<dbReference type="InterPro" id="IPR036513">
    <property type="entry name" value="STAS_dom_sf"/>
</dbReference>